<name>A0A2G5VTZ1_9PELO</name>
<evidence type="ECO:0000259" key="8">
    <source>
        <dbReference type="PROSITE" id="PS51119"/>
    </source>
</evidence>
<dbReference type="Pfam" id="PF05236">
    <property type="entry name" value="TAF4"/>
    <property type="match status" value="1"/>
</dbReference>
<dbReference type="CDD" id="cd08045">
    <property type="entry name" value="HFD_TAF4"/>
    <property type="match status" value="1"/>
</dbReference>
<feature type="compositionally biased region" description="Polar residues" evidence="7">
    <location>
        <begin position="331"/>
        <end position="350"/>
    </location>
</feature>
<feature type="coiled-coil region" evidence="6">
    <location>
        <begin position="503"/>
        <end position="563"/>
    </location>
</feature>
<comment type="subcellular location">
    <subcellularLocation>
        <location evidence="1">Nucleus</location>
    </subcellularLocation>
</comment>
<dbReference type="Gene3D" id="1.20.120.1110">
    <property type="entry name" value="TAFH/NHR1 domain"/>
    <property type="match status" value="1"/>
</dbReference>
<evidence type="ECO:0000256" key="3">
    <source>
        <dbReference type="ARBA" id="ARBA00023015"/>
    </source>
</evidence>
<evidence type="ECO:0000256" key="6">
    <source>
        <dbReference type="SAM" id="Coils"/>
    </source>
</evidence>
<sequence length="626" mass="70082">MSLPRFRLVQGKALGERSGPPPPLQQQPPQQIHQQQQPVNNMPPESMPQVKVEVDLMQDIPSQQEQQQHVMHQIKQEQQQNVMHQIKQEQQQQNVMHQIKQEDPISPPRNQMMGAPQPPPQMMQQRGPPSQQMPHFVQQPQHPQMMNQAPMTPQNPANQPQNPNSEDKNVQKCVRFLKTLISLSQNEDPEMPDKALRVSNLIQGVIYMETTAEQFTRDLQEVLRSQAQPHLLPFLQNTLPALRNAVRNGTASVEGVNPPPGYVFNNGRHPQQQNAPPTPQAPPQQQQQQMTPQAAPHDMRGPPMNPPMNQGVPINQAGPQGGPAGPGPQQMMNRMNVDNGTPQGRPNFQQRPPGPPLQSTPVVRTISGGPMGHPQGPGPHQGPPPSHQQQPHPQMPPQSQPPRTPQSVSSQGPQPMEVDGSPAPPPPRRQYPEGSLKSAILKHDEILNRITKRMMAPCQVEEDALIAISDAVESHLREMITMMAGFAEHRVESQRIPENYVPVDDVKRQLKFLEELDRQEEEMRENREKDALIRASKNKNIGKETIEKAKEMQRQDAEAKRNRDANAAAIAALWEGAASTSTAPRPRTVRVTARDLQMLVNQDNRFTGTFIREKLSYGGPTIDPTI</sequence>
<dbReference type="InterPro" id="IPR007900">
    <property type="entry name" value="TAF4_C"/>
</dbReference>
<dbReference type="InterPro" id="IPR045144">
    <property type="entry name" value="TAF4"/>
</dbReference>
<feature type="compositionally biased region" description="Pro residues" evidence="7">
    <location>
        <begin position="376"/>
        <end position="386"/>
    </location>
</feature>
<evidence type="ECO:0000256" key="4">
    <source>
        <dbReference type="ARBA" id="ARBA00023163"/>
    </source>
</evidence>
<dbReference type="InterPro" id="IPR003894">
    <property type="entry name" value="TAFH_NHR1"/>
</dbReference>
<keyword evidence="4" id="KW-0804">Transcription</keyword>
<dbReference type="GO" id="GO:0005669">
    <property type="term" value="C:transcription factor TFIID complex"/>
    <property type="evidence" value="ECO:0007669"/>
    <property type="project" value="InterPro"/>
</dbReference>
<dbReference type="OrthoDB" id="21060at2759"/>
<feature type="compositionally biased region" description="Low complexity" evidence="7">
    <location>
        <begin position="283"/>
        <end position="296"/>
    </location>
</feature>
<feature type="compositionally biased region" description="Low complexity" evidence="7">
    <location>
        <begin position="63"/>
        <end position="80"/>
    </location>
</feature>
<dbReference type="GO" id="GO:0016251">
    <property type="term" value="F:RNA polymerase II general transcription initiation factor activity"/>
    <property type="evidence" value="ECO:0007669"/>
    <property type="project" value="TreeGrafter"/>
</dbReference>
<evidence type="ECO:0000256" key="2">
    <source>
        <dbReference type="ARBA" id="ARBA00006178"/>
    </source>
</evidence>
<dbReference type="Proteomes" id="UP000230233">
    <property type="component" value="Chromosome I"/>
</dbReference>
<reference evidence="10" key="1">
    <citation type="submission" date="2017-10" db="EMBL/GenBank/DDBJ databases">
        <title>Rapid genome shrinkage in a self-fertile nematode reveals novel sperm competition proteins.</title>
        <authorList>
            <person name="Yin D."/>
            <person name="Schwarz E.M."/>
            <person name="Thomas C.G."/>
            <person name="Felde R.L."/>
            <person name="Korf I.F."/>
            <person name="Cutter A.D."/>
            <person name="Schartner C.M."/>
            <person name="Ralston E.J."/>
            <person name="Meyer B.J."/>
            <person name="Haag E.S."/>
        </authorList>
    </citation>
    <scope>NUCLEOTIDE SEQUENCE [LARGE SCALE GENOMIC DNA]</scope>
    <source>
        <strain evidence="10">JU1422</strain>
    </source>
</reference>
<evidence type="ECO:0000256" key="1">
    <source>
        <dbReference type="ARBA" id="ARBA00004123"/>
    </source>
</evidence>
<evidence type="ECO:0000256" key="5">
    <source>
        <dbReference type="ARBA" id="ARBA00023242"/>
    </source>
</evidence>
<feature type="region of interest" description="Disordered" evidence="7">
    <location>
        <begin position="1"/>
        <end position="167"/>
    </location>
</feature>
<accession>A0A2G5VTZ1</accession>
<feature type="domain" description="TAFH" evidence="8">
    <location>
        <begin position="167"/>
        <end position="265"/>
    </location>
</feature>
<dbReference type="AlphaFoldDB" id="A0A2G5VTZ1"/>
<gene>
    <name evidence="9" type="primary">Cni-taf-4</name>
    <name evidence="9" type="synonym">Cnig_chr_I.g551</name>
    <name evidence="9" type="ORF">B9Z55_000551</name>
</gene>
<keyword evidence="6" id="KW-0175">Coiled coil</keyword>
<keyword evidence="10" id="KW-1185">Reference proteome</keyword>
<dbReference type="SUPFAM" id="SSF158553">
    <property type="entry name" value="TAFH domain-like"/>
    <property type="match status" value="1"/>
</dbReference>
<dbReference type="GO" id="GO:0006367">
    <property type="term" value="P:transcription initiation at RNA polymerase II promoter"/>
    <property type="evidence" value="ECO:0007669"/>
    <property type="project" value="TreeGrafter"/>
</dbReference>
<dbReference type="FunFam" id="1.20.120.1110:FF:000006">
    <property type="entry name" value="TAF (TBP-associated transcription factor) family"/>
    <property type="match status" value="1"/>
</dbReference>
<evidence type="ECO:0000256" key="7">
    <source>
        <dbReference type="SAM" id="MobiDB-lite"/>
    </source>
</evidence>
<evidence type="ECO:0000313" key="9">
    <source>
        <dbReference type="EMBL" id="PIC55161.1"/>
    </source>
</evidence>
<dbReference type="PANTHER" id="PTHR15138:SF14">
    <property type="entry name" value="TRANSCRIPTION INITIATION FACTOR TFIID SUBUNIT 4"/>
    <property type="match status" value="1"/>
</dbReference>
<feature type="compositionally biased region" description="Low complexity" evidence="7">
    <location>
        <begin position="27"/>
        <end position="38"/>
    </location>
</feature>
<dbReference type="Pfam" id="PF07531">
    <property type="entry name" value="TAFH"/>
    <property type="match status" value="1"/>
</dbReference>
<dbReference type="STRING" id="1611254.A0A2G5VTZ1"/>
<feature type="compositionally biased region" description="Pro residues" evidence="7">
    <location>
        <begin position="393"/>
        <end position="404"/>
    </location>
</feature>
<organism evidence="9 10">
    <name type="scientific">Caenorhabditis nigoni</name>
    <dbReference type="NCBI Taxonomy" id="1611254"/>
    <lineage>
        <taxon>Eukaryota</taxon>
        <taxon>Metazoa</taxon>
        <taxon>Ecdysozoa</taxon>
        <taxon>Nematoda</taxon>
        <taxon>Chromadorea</taxon>
        <taxon>Rhabditida</taxon>
        <taxon>Rhabditina</taxon>
        <taxon>Rhabditomorpha</taxon>
        <taxon>Rhabditoidea</taxon>
        <taxon>Rhabditidae</taxon>
        <taxon>Peloderinae</taxon>
        <taxon>Caenorhabditis</taxon>
    </lineage>
</organism>
<keyword evidence="5" id="KW-0539">Nucleus</keyword>
<dbReference type="SMART" id="SM00549">
    <property type="entry name" value="TAFH"/>
    <property type="match status" value="1"/>
</dbReference>
<evidence type="ECO:0000313" key="10">
    <source>
        <dbReference type="Proteomes" id="UP000230233"/>
    </source>
</evidence>
<protein>
    <recommendedName>
        <fullName evidence="8">TAFH domain-containing protein</fullName>
    </recommendedName>
</protein>
<comment type="caution">
    <text evidence="9">The sequence shown here is derived from an EMBL/GenBank/DDBJ whole genome shotgun (WGS) entry which is preliminary data.</text>
</comment>
<dbReference type="GO" id="GO:0003677">
    <property type="term" value="F:DNA binding"/>
    <property type="evidence" value="ECO:0007669"/>
    <property type="project" value="TreeGrafter"/>
</dbReference>
<proteinExistence type="inferred from homology"/>
<comment type="similarity">
    <text evidence="2">Belongs to the TAF4 family.</text>
</comment>
<keyword evidence="3" id="KW-0805">Transcription regulation</keyword>
<feature type="region of interest" description="Disordered" evidence="7">
    <location>
        <begin position="251"/>
        <end position="437"/>
    </location>
</feature>
<dbReference type="PROSITE" id="PS51119">
    <property type="entry name" value="TAFH"/>
    <property type="match status" value="1"/>
</dbReference>
<feature type="compositionally biased region" description="Low complexity" evidence="7">
    <location>
        <begin position="122"/>
        <end position="134"/>
    </location>
</feature>
<dbReference type="InterPro" id="IPR037249">
    <property type="entry name" value="TAFH/NHR1_dom_sf"/>
</dbReference>
<feature type="compositionally biased region" description="Low complexity" evidence="7">
    <location>
        <begin position="147"/>
        <end position="164"/>
    </location>
</feature>
<dbReference type="EMBL" id="PDUG01000001">
    <property type="protein sequence ID" value="PIC55161.1"/>
    <property type="molecule type" value="Genomic_DNA"/>
</dbReference>
<dbReference type="PANTHER" id="PTHR15138">
    <property type="entry name" value="TRANSCRIPTION INITIATION FACTOR TFIID SUBUNIT 4"/>
    <property type="match status" value="1"/>
</dbReference>